<evidence type="ECO:0000256" key="3">
    <source>
        <dbReference type="ARBA" id="ARBA00022448"/>
    </source>
</evidence>
<accession>A0AAN0IE55</accession>
<reference evidence="15" key="1">
    <citation type="journal article" date="2010" name="Nature">
        <title>The Amphimedon queenslandica genome and the evolution of animal complexity.</title>
        <authorList>
            <person name="Srivastava M."/>
            <person name="Simakov O."/>
            <person name="Chapman J."/>
            <person name="Fahey B."/>
            <person name="Gauthier M.E."/>
            <person name="Mitros T."/>
            <person name="Richards G.S."/>
            <person name="Conaco C."/>
            <person name="Dacre M."/>
            <person name="Hellsten U."/>
            <person name="Larroux C."/>
            <person name="Putnam N.H."/>
            <person name="Stanke M."/>
            <person name="Adamska M."/>
            <person name="Darling A."/>
            <person name="Degnan S.M."/>
            <person name="Oakley T.H."/>
            <person name="Plachetzki D.C."/>
            <person name="Zhai Y."/>
            <person name="Adamski M."/>
            <person name="Calcino A."/>
            <person name="Cummins S.F."/>
            <person name="Goodstein D.M."/>
            <person name="Harris C."/>
            <person name="Jackson D.J."/>
            <person name="Leys S.P."/>
            <person name="Shu S."/>
            <person name="Woodcroft B.J."/>
            <person name="Vervoort M."/>
            <person name="Kosik K.S."/>
            <person name="Manning G."/>
            <person name="Degnan B.M."/>
            <person name="Rokhsar D.S."/>
        </authorList>
    </citation>
    <scope>NUCLEOTIDE SEQUENCE [LARGE SCALE GENOMIC DNA]</scope>
</reference>
<feature type="repeat" description="Solcar" evidence="11">
    <location>
        <begin position="41"/>
        <end position="117"/>
    </location>
</feature>
<dbReference type="RefSeq" id="XP_003386557.1">
    <property type="nucleotide sequence ID" value="XM_003386509.3"/>
</dbReference>
<protein>
    <recommendedName>
        <fullName evidence="16">Mitochondrial carrier protein</fullName>
    </recommendedName>
</protein>
<dbReference type="GO" id="GO:0022857">
    <property type="term" value="F:transmembrane transporter activity"/>
    <property type="evidence" value="ECO:0007669"/>
    <property type="project" value="TreeGrafter"/>
</dbReference>
<keyword evidence="3 12" id="KW-0813">Transport</keyword>
<dbReference type="InterPro" id="IPR023395">
    <property type="entry name" value="MCP_dom_sf"/>
</dbReference>
<evidence type="ECO:0000256" key="10">
    <source>
        <dbReference type="ARBA" id="ARBA00023136"/>
    </source>
</evidence>
<evidence type="ECO:0000256" key="7">
    <source>
        <dbReference type="ARBA" id="ARBA00022837"/>
    </source>
</evidence>
<proteinExistence type="inferred from homology"/>
<reference evidence="14" key="2">
    <citation type="submission" date="2024-06" db="UniProtKB">
        <authorList>
            <consortium name="EnsemblMetazoa"/>
        </authorList>
    </citation>
    <scope>IDENTIFICATION</scope>
</reference>
<dbReference type="InterPro" id="IPR002067">
    <property type="entry name" value="MCP"/>
</dbReference>
<evidence type="ECO:0000256" key="9">
    <source>
        <dbReference type="ARBA" id="ARBA00023128"/>
    </source>
</evidence>
<comment type="subcellular location">
    <subcellularLocation>
        <location evidence="1">Mitochondrion inner membrane</location>
        <topology evidence="1">Multi-pass membrane protein</topology>
    </subcellularLocation>
</comment>
<evidence type="ECO:0000256" key="4">
    <source>
        <dbReference type="ARBA" id="ARBA00022692"/>
    </source>
</evidence>
<evidence type="ECO:0000256" key="2">
    <source>
        <dbReference type="ARBA" id="ARBA00006375"/>
    </source>
</evidence>
<keyword evidence="7" id="KW-0106">Calcium</keyword>
<feature type="region of interest" description="Disordered" evidence="13">
    <location>
        <begin position="1"/>
        <end position="34"/>
    </location>
</feature>
<evidence type="ECO:0000313" key="14">
    <source>
        <dbReference type="EnsemblMetazoa" id="XP_003386557.1"/>
    </source>
</evidence>
<comment type="similarity">
    <text evidence="2 12">Belongs to the mitochondrial carrier (TC 2.A.29) family.</text>
</comment>
<evidence type="ECO:0000256" key="5">
    <source>
        <dbReference type="ARBA" id="ARBA00022737"/>
    </source>
</evidence>
<dbReference type="InterPro" id="IPR018108">
    <property type="entry name" value="MCP_transmembrane"/>
</dbReference>
<evidence type="ECO:0000256" key="6">
    <source>
        <dbReference type="ARBA" id="ARBA00022792"/>
    </source>
</evidence>
<evidence type="ECO:0000256" key="13">
    <source>
        <dbReference type="SAM" id="MobiDB-lite"/>
    </source>
</evidence>
<dbReference type="Pfam" id="PF00153">
    <property type="entry name" value="Mito_carr"/>
    <property type="match status" value="2"/>
</dbReference>
<keyword evidence="15" id="KW-1185">Reference proteome</keyword>
<dbReference type="PANTHER" id="PTHR45678">
    <property type="entry name" value="MITOCHONDRIAL 2-OXODICARBOXYLATE CARRIER 1-RELATED"/>
    <property type="match status" value="1"/>
</dbReference>
<dbReference type="Gene3D" id="1.50.40.10">
    <property type="entry name" value="Mitochondrial carrier domain"/>
    <property type="match status" value="1"/>
</dbReference>
<evidence type="ECO:0000256" key="1">
    <source>
        <dbReference type="ARBA" id="ARBA00004448"/>
    </source>
</evidence>
<dbReference type="EnsemblMetazoa" id="XM_003386509.3">
    <property type="protein sequence ID" value="XP_003386557.1"/>
    <property type="gene ID" value="LOC100633341"/>
</dbReference>
<dbReference type="PROSITE" id="PS50920">
    <property type="entry name" value="SOLCAR"/>
    <property type="match status" value="3"/>
</dbReference>
<evidence type="ECO:0000256" key="11">
    <source>
        <dbReference type="PROSITE-ProRule" id="PRU00282"/>
    </source>
</evidence>
<dbReference type="InterPro" id="IPR051028">
    <property type="entry name" value="Mito_Solute_Carrier"/>
</dbReference>
<dbReference type="PRINTS" id="PR00926">
    <property type="entry name" value="MITOCARRIER"/>
</dbReference>
<dbReference type="AlphaFoldDB" id="A0AAN0IE55"/>
<keyword evidence="5" id="KW-0677">Repeat</keyword>
<evidence type="ECO:0000256" key="8">
    <source>
        <dbReference type="ARBA" id="ARBA00022989"/>
    </source>
</evidence>
<keyword evidence="4 11" id="KW-0812">Transmembrane</keyword>
<evidence type="ECO:0000256" key="12">
    <source>
        <dbReference type="RuleBase" id="RU000488"/>
    </source>
</evidence>
<evidence type="ECO:0008006" key="16">
    <source>
        <dbReference type="Google" id="ProtNLM"/>
    </source>
</evidence>
<evidence type="ECO:0000313" key="15">
    <source>
        <dbReference type="Proteomes" id="UP000007879"/>
    </source>
</evidence>
<feature type="repeat" description="Solcar" evidence="11">
    <location>
        <begin position="212"/>
        <end position="298"/>
    </location>
</feature>
<keyword evidence="9" id="KW-0496">Mitochondrion</keyword>
<keyword evidence="10 11" id="KW-0472">Membrane</keyword>
<dbReference type="KEGG" id="aqu:100633341"/>
<dbReference type="PANTHER" id="PTHR45678:SF9">
    <property type="entry name" value="CALCIUM-BINDING MITOCHONDRIAL CARRIER PROTEIN ARALAR1"/>
    <property type="match status" value="1"/>
</dbReference>
<keyword evidence="6" id="KW-0999">Mitochondrion inner membrane</keyword>
<dbReference type="GO" id="GO:0005743">
    <property type="term" value="C:mitochondrial inner membrane"/>
    <property type="evidence" value="ECO:0007669"/>
    <property type="project" value="UniProtKB-SubCell"/>
</dbReference>
<name>A0AAN0IE55_AMPQE</name>
<organism evidence="14 15">
    <name type="scientific">Amphimedon queenslandica</name>
    <name type="common">Sponge</name>
    <dbReference type="NCBI Taxonomy" id="400682"/>
    <lineage>
        <taxon>Eukaryota</taxon>
        <taxon>Metazoa</taxon>
        <taxon>Porifera</taxon>
        <taxon>Demospongiae</taxon>
        <taxon>Heteroscleromorpha</taxon>
        <taxon>Haplosclerida</taxon>
        <taxon>Niphatidae</taxon>
        <taxon>Amphimedon</taxon>
    </lineage>
</organism>
<dbReference type="Proteomes" id="UP000007879">
    <property type="component" value="Unassembled WGS sequence"/>
</dbReference>
<dbReference type="SUPFAM" id="SSF103506">
    <property type="entry name" value="Mitochondrial carrier"/>
    <property type="match status" value="1"/>
</dbReference>
<dbReference type="GeneID" id="100633341"/>
<feature type="repeat" description="Solcar" evidence="11">
    <location>
        <begin position="125"/>
        <end position="202"/>
    </location>
</feature>
<keyword evidence="8" id="KW-1133">Transmembrane helix</keyword>
<sequence>MSIMGQDSKKIPVVNRRQPAPGVPVQSSAPSLASSSMDGTYKFILSGLAACTAHAIHHPLYTLKSQMMFYGHDFRFGEFMRQATSPQFLYRGLVQRMVGIMPEKAMKMRAWDVVEGYIEKKSPNAKYTKWLLAGGMAGVATTVVGCPSERAMVLAMIRKQGFIQVVKDTGLKGLYKGWTATLYRDILFNTTLFTTRKIFIEQYCKMTGKTDANIPERIALGLVPGFLASVIGCPHDVVKTRMQGAKLYAPYRSCYTIFFDIIQKEGARNLWKGLLPRLIAVPSMMSSFIVIDEEYKKLFGY</sequence>